<feature type="transmembrane region" description="Helical" evidence="1">
    <location>
        <begin position="386"/>
        <end position="408"/>
    </location>
</feature>
<dbReference type="EMBL" id="JARPUR010000002">
    <property type="protein sequence ID" value="KAK4883263.1"/>
    <property type="molecule type" value="Genomic_DNA"/>
</dbReference>
<protein>
    <recommendedName>
        <fullName evidence="2">Acyltransferase 3 domain-containing protein</fullName>
    </recommendedName>
</protein>
<gene>
    <name evidence="3" type="ORF">RN001_006582</name>
</gene>
<proteinExistence type="predicted"/>
<feature type="transmembrane region" description="Helical" evidence="1">
    <location>
        <begin position="324"/>
        <end position="345"/>
    </location>
</feature>
<accession>A0AAN7QL25</accession>
<feature type="transmembrane region" description="Helical" evidence="1">
    <location>
        <begin position="185"/>
        <end position="204"/>
    </location>
</feature>
<evidence type="ECO:0000313" key="4">
    <source>
        <dbReference type="Proteomes" id="UP001353858"/>
    </source>
</evidence>
<feature type="transmembrane region" description="Helical" evidence="1">
    <location>
        <begin position="458"/>
        <end position="479"/>
    </location>
</feature>
<dbReference type="AlphaFoldDB" id="A0AAN7QL25"/>
<comment type="caution">
    <text evidence="3">The sequence shown here is derived from an EMBL/GenBank/DDBJ whole genome shotgun (WGS) entry which is preliminary data.</text>
</comment>
<keyword evidence="1" id="KW-0812">Transmembrane</keyword>
<keyword evidence="4" id="KW-1185">Reference proteome</keyword>
<evidence type="ECO:0000256" key="1">
    <source>
        <dbReference type="SAM" id="Phobius"/>
    </source>
</evidence>
<feature type="domain" description="Acyltransferase 3" evidence="2">
    <location>
        <begin position="178"/>
        <end position="548"/>
    </location>
</feature>
<organism evidence="3 4">
    <name type="scientific">Aquatica leii</name>
    <dbReference type="NCBI Taxonomy" id="1421715"/>
    <lineage>
        <taxon>Eukaryota</taxon>
        <taxon>Metazoa</taxon>
        <taxon>Ecdysozoa</taxon>
        <taxon>Arthropoda</taxon>
        <taxon>Hexapoda</taxon>
        <taxon>Insecta</taxon>
        <taxon>Pterygota</taxon>
        <taxon>Neoptera</taxon>
        <taxon>Endopterygota</taxon>
        <taxon>Coleoptera</taxon>
        <taxon>Polyphaga</taxon>
        <taxon>Elateriformia</taxon>
        <taxon>Elateroidea</taxon>
        <taxon>Lampyridae</taxon>
        <taxon>Luciolinae</taxon>
        <taxon>Aquatica</taxon>
    </lineage>
</organism>
<name>A0AAN7QL25_9COLE</name>
<dbReference type="InterPro" id="IPR002656">
    <property type="entry name" value="Acyl_transf_3_dom"/>
</dbReference>
<feature type="transmembrane region" description="Helical" evidence="1">
    <location>
        <begin position="216"/>
        <end position="242"/>
    </location>
</feature>
<dbReference type="InterPro" id="IPR052728">
    <property type="entry name" value="O2_lipid_transport_reg"/>
</dbReference>
<sequence>MCRYNHWYVSVLEANGEVLLENEDSKRKLNPFDDCINTNKTIENKILLGKYCLSSTNFESYNFLHFNKFSLSNGTCVPDECTISDIITIFNSTRITFWTTDTLCQTKEVEPYDRIALATIAFFGVLFSVVIASSLYDAILHYLHEEPAHYLLTSFSLLTNGKKILQVDNSQSFDQISCMNGIRVISLILIIILHTFITSIQFIQNISYYQEWCQSIYGTFLIGGFFSVDTFLVLTGLLISFNAMKLITRKQKFHVIKYYINRYFRISSVFFVSVLISLSLIHLSSGPLWKANAQYHQFACSTNWWNTLLYIENIMNMETMCIGISWYLCLDVQLCIISPILIIPLKTKPKIVLMFSALLGIFSIISVFGLVWFYRGVSEEIYQFKIYTHSLVKASPWFFGLITGYYLFISKKSKLKINKIWANILSTMSIIGFIICIYENKFYTFDDEHILENSFRLIIIHSLFSLCVCWFVYACDNGYFKLINKFLSLPVFEILSKLSYSAFIIHYMVLNFIVFSWKRPIIFSAFERLIYSFWNIVITMVFALIATLTIEMPVVTIIKFLLSKKIKKS</sequence>
<dbReference type="PANTHER" id="PTHR11161">
    <property type="entry name" value="O-ACYLTRANSFERASE"/>
    <property type="match status" value="1"/>
</dbReference>
<feature type="transmembrane region" description="Helical" evidence="1">
    <location>
        <begin position="352"/>
        <end position="374"/>
    </location>
</feature>
<feature type="transmembrane region" description="Helical" evidence="1">
    <location>
        <begin position="263"/>
        <end position="283"/>
    </location>
</feature>
<evidence type="ECO:0000313" key="3">
    <source>
        <dbReference type="EMBL" id="KAK4883263.1"/>
    </source>
</evidence>
<dbReference type="GO" id="GO:0016747">
    <property type="term" value="F:acyltransferase activity, transferring groups other than amino-acyl groups"/>
    <property type="evidence" value="ECO:0007669"/>
    <property type="project" value="InterPro"/>
</dbReference>
<keyword evidence="1" id="KW-0472">Membrane</keyword>
<feature type="transmembrane region" description="Helical" evidence="1">
    <location>
        <begin position="420"/>
        <end position="438"/>
    </location>
</feature>
<dbReference type="Pfam" id="PF01757">
    <property type="entry name" value="Acyl_transf_3"/>
    <property type="match status" value="1"/>
</dbReference>
<feature type="transmembrane region" description="Helical" evidence="1">
    <location>
        <begin position="529"/>
        <end position="562"/>
    </location>
</feature>
<feature type="transmembrane region" description="Helical" evidence="1">
    <location>
        <begin position="500"/>
        <end position="517"/>
    </location>
</feature>
<dbReference type="Proteomes" id="UP001353858">
    <property type="component" value="Unassembled WGS sequence"/>
</dbReference>
<reference evidence="4" key="1">
    <citation type="submission" date="2023-01" db="EMBL/GenBank/DDBJ databases">
        <title>Key to firefly adult light organ development and bioluminescence: homeobox transcription factors regulate luciferase expression and transportation to peroxisome.</title>
        <authorList>
            <person name="Fu X."/>
        </authorList>
    </citation>
    <scope>NUCLEOTIDE SEQUENCE [LARGE SCALE GENOMIC DNA]</scope>
</reference>
<keyword evidence="1" id="KW-1133">Transmembrane helix</keyword>
<evidence type="ECO:0000259" key="2">
    <source>
        <dbReference type="Pfam" id="PF01757"/>
    </source>
</evidence>
<dbReference type="PANTHER" id="PTHR11161:SF0">
    <property type="entry name" value="O-ACYLTRANSFERASE LIKE PROTEIN"/>
    <property type="match status" value="1"/>
</dbReference>
<feature type="transmembrane region" description="Helical" evidence="1">
    <location>
        <begin position="115"/>
        <end position="136"/>
    </location>
</feature>